<dbReference type="Proteomes" id="UP001642464">
    <property type="component" value="Unassembled WGS sequence"/>
</dbReference>
<dbReference type="EMBL" id="CAXAMM010026380">
    <property type="protein sequence ID" value="CAK9058807.1"/>
    <property type="molecule type" value="Genomic_DNA"/>
</dbReference>
<reference evidence="2 3" key="1">
    <citation type="submission" date="2024-02" db="EMBL/GenBank/DDBJ databases">
        <authorList>
            <person name="Chen Y."/>
            <person name="Shah S."/>
            <person name="Dougan E. K."/>
            <person name="Thang M."/>
            <person name="Chan C."/>
        </authorList>
    </citation>
    <scope>NUCLEOTIDE SEQUENCE [LARGE SCALE GENOMIC DNA]</scope>
</reference>
<sequence length="53" mass="6129">MARSSPSLADEIYVQVMKQLHDNPSERSVLLGWKLMLRLCQQVRPSAKLEEFV</sequence>
<dbReference type="PROSITE" id="PS51016">
    <property type="entry name" value="MYTH4"/>
    <property type="match status" value="1"/>
</dbReference>
<dbReference type="InterPro" id="IPR038185">
    <property type="entry name" value="MyTH4_dom_sf"/>
</dbReference>
<accession>A0ABP0N6V4</accession>
<organism evidence="2 3">
    <name type="scientific">Durusdinium trenchii</name>
    <dbReference type="NCBI Taxonomy" id="1381693"/>
    <lineage>
        <taxon>Eukaryota</taxon>
        <taxon>Sar</taxon>
        <taxon>Alveolata</taxon>
        <taxon>Dinophyceae</taxon>
        <taxon>Suessiales</taxon>
        <taxon>Symbiodiniaceae</taxon>
        <taxon>Durusdinium</taxon>
    </lineage>
</organism>
<feature type="non-terminal residue" evidence="2">
    <location>
        <position position="53"/>
    </location>
</feature>
<comment type="caution">
    <text evidence="2">The sequence shown here is derived from an EMBL/GenBank/DDBJ whole genome shotgun (WGS) entry which is preliminary data.</text>
</comment>
<feature type="domain" description="MyTH4" evidence="1">
    <location>
        <begin position="1"/>
        <end position="53"/>
    </location>
</feature>
<evidence type="ECO:0000313" key="2">
    <source>
        <dbReference type="EMBL" id="CAK9058807.1"/>
    </source>
</evidence>
<dbReference type="Gene3D" id="1.25.40.530">
    <property type="entry name" value="MyTH4 domain"/>
    <property type="match status" value="1"/>
</dbReference>
<name>A0ABP0N6V4_9DINO</name>
<protein>
    <submittedName>
        <fullName evidence="2">High molecular weight form of myosin-1 (High molecular weight form of myosin I) (HMWMI)</fullName>
    </submittedName>
</protein>
<proteinExistence type="predicted"/>
<dbReference type="InterPro" id="IPR000857">
    <property type="entry name" value="MyTH4_dom"/>
</dbReference>
<keyword evidence="3" id="KW-1185">Reference proteome</keyword>
<evidence type="ECO:0000313" key="3">
    <source>
        <dbReference type="Proteomes" id="UP001642464"/>
    </source>
</evidence>
<dbReference type="Pfam" id="PF00784">
    <property type="entry name" value="MyTH4"/>
    <property type="match status" value="1"/>
</dbReference>
<evidence type="ECO:0000259" key="1">
    <source>
        <dbReference type="PROSITE" id="PS51016"/>
    </source>
</evidence>
<gene>
    <name evidence="2" type="ORF">SCF082_LOCUS31268</name>
</gene>